<protein>
    <submittedName>
        <fullName evidence="4">Bifunctional ADP-heptose synthase</fullName>
    </submittedName>
</protein>
<dbReference type="SUPFAM" id="SSF53613">
    <property type="entry name" value="Ribokinase-like"/>
    <property type="match status" value="1"/>
</dbReference>
<comment type="caution">
    <text evidence="4">The sequence shown here is derived from an EMBL/GenBank/DDBJ whole genome shotgun (WGS) entry which is preliminary data.</text>
</comment>
<keyword evidence="5" id="KW-1185">Reference proteome</keyword>
<dbReference type="InterPro" id="IPR011611">
    <property type="entry name" value="PfkB_dom"/>
</dbReference>
<dbReference type="Pfam" id="PF00294">
    <property type="entry name" value="PfkB"/>
    <property type="match status" value="1"/>
</dbReference>
<feature type="domain" description="Carbohydrate kinase PfkB" evidence="3">
    <location>
        <begin position="15"/>
        <end position="324"/>
    </location>
</feature>
<dbReference type="CDD" id="cd01172">
    <property type="entry name" value="RfaE_like"/>
    <property type="match status" value="1"/>
</dbReference>
<keyword evidence="2" id="KW-0418">Kinase</keyword>
<evidence type="ECO:0000313" key="4">
    <source>
        <dbReference type="EMBL" id="MEP1057542.1"/>
    </source>
</evidence>
<name>A0ABV0KEQ2_9CYAN</name>
<accession>A0ABV0KEQ2</accession>
<proteinExistence type="predicted"/>
<keyword evidence="1" id="KW-0808">Transferase</keyword>
<dbReference type="InterPro" id="IPR029056">
    <property type="entry name" value="Ribokinase-like"/>
</dbReference>
<dbReference type="Proteomes" id="UP001476950">
    <property type="component" value="Unassembled WGS sequence"/>
</dbReference>
<dbReference type="InterPro" id="IPR002173">
    <property type="entry name" value="Carboh/pur_kinase_PfkB_CS"/>
</dbReference>
<evidence type="ECO:0000256" key="1">
    <source>
        <dbReference type="ARBA" id="ARBA00022679"/>
    </source>
</evidence>
<dbReference type="InterPro" id="IPR011913">
    <property type="entry name" value="RfaE_dom_I"/>
</dbReference>
<evidence type="ECO:0000256" key="2">
    <source>
        <dbReference type="ARBA" id="ARBA00022777"/>
    </source>
</evidence>
<dbReference type="Gene3D" id="3.40.1190.20">
    <property type="match status" value="1"/>
</dbReference>
<dbReference type="PANTHER" id="PTHR46969">
    <property type="entry name" value="BIFUNCTIONAL PROTEIN HLDE"/>
    <property type="match status" value="1"/>
</dbReference>
<organism evidence="4 5">
    <name type="scientific">Stenomitos frigidus AS-A4</name>
    <dbReference type="NCBI Taxonomy" id="2933935"/>
    <lineage>
        <taxon>Bacteria</taxon>
        <taxon>Bacillati</taxon>
        <taxon>Cyanobacteriota</taxon>
        <taxon>Cyanophyceae</taxon>
        <taxon>Leptolyngbyales</taxon>
        <taxon>Leptolyngbyaceae</taxon>
        <taxon>Stenomitos</taxon>
    </lineage>
</organism>
<sequence>MYTNLPGLINTFVDRHVVVLGEAMLDSYLMGSANRLCQEAPVPVVTLDDRSDRPGGAANVAVNLHALGARVSFLSVVGDDGDGDRLRQTLEHYGLETDGLLVQPSRHTLAKQRIMAASQMVVRLDQGSTDAIAPEIEQQLIERLQSLVPHCDAVIISDYSYGLLTQRVIDTIATLQATAPILLVVDSKRLARYRSLSATVVKPNYDEACRLLTDPVGTADSMPDMGTRLDSIARQRDRLLDLTGAKMVIVTLDAEGAVILQREQAPQPIEAKPTTCRQTTGAGDTFISALTLALASNAPVAIAAELAVTAAAVVIAKDGTATCSMEELQTASAAMPSQIEPLANQASLWCSSAERNPSTKEVA</sequence>
<evidence type="ECO:0000313" key="5">
    <source>
        <dbReference type="Proteomes" id="UP001476950"/>
    </source>
</evidence>
<dbReference type="RefSeq" id="WP_190450488.1">
    <property type="nucleotide sequence ID" value="NZ_JAMPLM010000002.1"/>
</dbReference>
<dbReference type="PROSITE" id="PS00583">
    <property type="entry name" value="PFKB_KINASES_1"/>
    <property type="match status" value="1"/>
</dbReference>
<gene>
    <name evidence="4" type="ORF">NDI38_03770</name>
</gene>
<reference evidence="4 5" key="1">
    <citation type="submission" date="2022-04" db="EMBL/GenBank/DDBJ databases">
        <title>Positive selection, recombination, and allopatry shape intraspecific diversity of widespread and dominant cyanobacteria.</title>
        <authorList>
            <person name="Wei J."/>
            <person name="Shu W."/>
            <person name="Hu C."/>
        </authorList>
    </citation>
    <scope>NUCLEOTIDE SEQUENCE [LARGE SCALE GENOMIC DNA]</scope>
    <source>
        <strain evidence="4 5">AS-A4</strain>
    </source>
</reference>
<evidence type="ECO:0000259" key="3">
    <source>
        <dbReference type="Pfam" id="PF00294"/>
    </source>
</evidence>
<dbReference type="EMBL" id="JAMPLM010000002">
    <property type="protein sequence ID" value="MEP1057542.1"/>
    <property type="molecule type" value="Genomic_DNA"/>
</dbReference>
<dbReference type="PANTHER" id="PTHR46969:SF1">
    <property type="entry name" value="BIFUNCTIONAL PROTEIN HLDE"/>
    <property type="match status" value="1"/>
</dbReference>